<dbReference type="OrthoDB" id="9808363at2"/>
<dbReference type="Gene3D" id="3.40.50.300">
    <property type="entry name" value="P-loop containing nucleotide triphosphate hydrolases"/>
    <property type="match status" value="1"/>
</dbReference>
<dbReference type="PANTHER" id="PTHR42939:SF1">
    <property type="entry name" value="ABC TRANSPORTER ATP-BINDING PROTEIN ALBC-RELATED"/>
    <property type="match status" value="1"/>
</dbReference>
<dbReference type="InterPro" id="IPR027417">
    <property type="entry name" value="P-loop_NTPase"/>
</dbReference>
<dbReference type="RefSeq" id="WP_055143727.1">
    <property type="nucleotide sequence ID" value="NZ_JXSZ01000005.1"/>
</dbReference>
<dbReference type="InterPro" id="IPR003593">
    <property type="entry name" value="AAA+_ATPase"/>
</dbReference>
<dbReference type="SMART" id="SM00382">
    <property type="entry name" value="AAA"/>
    <property type="match status" value="1"/>
</dbReference>
<dbReference type="PANTHER" id="PTHR42939">
    <property type="entry name" value="ABC TRANSPORTER ATP-BINDING PROTEIN ALBC-RELATED"/>
    <property type="match status" value="1"/>
</dbReference>
<dbReference type="PROSITE" id="PS00211">
    <property type="entry name" value="ABC_TRANSPORTER_1"/>
    <property type="match status" value="1"/>
</dbReference>
<dbReference type="InterPro" id="IPR051782">
    <property type="entry name" value="ABC_Transporter_VariousFunc"/>
</dbReference>
<keyword evidence="6" id="KW-1185">Reference proteome</keyword>
<sequence length="205" mass="23807">MEILLSNIGKKFRTEWIFRGIDYHFKESKSYAITGHNGSGKSTLLRVITGMMPANEGKVIFQNQGIELGNDETYKRISFAAPYLELIEEFTLQEILDFHINFKPLIDGVKKDDFFELVYLTREKTKQLKQFSSGMKQRLKLGLSFFTESDVIFLDEPTTNLDETGIQWYIDQVSKLKKSKLVIISSNDKREYQFCDEILDVTAFK</sequence>
<dbReference type="STRING" id="1605367.AFM12_02675"/>
<evidence type="ECO:0000259" key="4">
    <source>
        <dbReference type="PROSITE" id="PS50893"/>
    </source>
</evidence>
<gene>
    <name evidence="5" type="ORF">AFM12_02675</name>
</gene>
<protein>
    <submittedName>
        <fullName evidence="5">ABC transporter ATP-binding protein</fullName>
    </submittedName>
</protein>
<name>A0A0P7BX78_9BACT</name>
<dbReference type="Pfam" id="PF00005">
    <property type="entry name" value="ABC_tran"/>
    <property type="match status" value="1"/>
</dbReference>
<dbReference type="GO" id="GO:0005524">
    <property type="term" value="F:ATP binding"/>
    <property type="evidence" value="ECO:0007669"/>
    <property type="project" value="UniProtKB-KW"/>
</dbReference>
<accession>A0A0P7BX78</accession>
<evidence type="ECO:0000313" key="6">
    <source>
        <dbReference type="Proteomes" id="UP000050454"/>
    </source>
</evidence>
<evidence type="ECO:0000313" key="5">
    <source>
        <dbReference type="EMBL" id="KPM49526.1"/>
    </source>
</evidence>
<evidence type="ECO:0000256" key="3">
    <source>
        <dbReference type="ARBA" id="ARBA00022840"/>
    </source>
</evidence>
<proteinExistence type="predicted"/>
<keyword evidence="3 5" id="KW-0067">ATP-binding</keyword>
<evidence type="ECO:0000256" key="2">
    <source>
        <dbReference type="ARBA" id="ARBA00022741"/>
    </source>
</evidence>
<feature type="domain" description="ABC transporter" evidence="4">
    <location>
        <begin position="3"/>
        <end position="205"/>
    </location>
</feature>
<organism evidence="5 6">
    <name type="scientific">Jiulongibacter sediminis</name>
    <dbReference type="NCBI Taxonomy" id="1605367"/>
    <lineage>
        <taxon>Bacteria</taxon>
        <taxon>Pseudomonadati</taxon>
        <taxon>Bacteroidota</taxon>
        <taxon>Cytophagia</taxon>
        <taxon>Cytophagales</taxon>
        <taxon>Leadbetterellaceae</taxon>
        <taxon>Jiulongibacter</taxon>
    </lineage>
</organism>
<dbReference type="PROSITE" id="PS50893">
    <property type="entry name" value="ABC_TRANSPORTER_2"/>
    <property type="match status" value="1"/>
</dbReference>
<evidence type="ECO:0000256" key="1">
    <source>
        <dbReference type="ARBA" id="ARBA00022448"/>
    </source>
</evidence>
<dbReference type="InterPro" id="IPR003439">
    <property type="entry name" value="ABC_transporter-like_ATP-bd"/>
</dbReference>
<dbReference type="GO" id="GO:0016887">
    <property type="term" value="F:ATP hydrolysis activity"/>
    <property type="evidence" value="ECO:0007669"/>
    <property type="project" value="InterPro"/>
</dbReference>
<comment type="caution">
    <text evidence="5">The sequence shown here is derived from an EMBL/GenBank/DDBJ whole genome shotgun (WGS) entry which is preliminary data.</text>
</comment>
<keyword evidence="1" id="KW-0813">Transport</keyword>
<dbReference type="AlphaFoldDB" id="A0A0P7BX78"/>
<dbReference type="Proteomes" id="UP000050454">
    <property type="component" value="Unassembled WGS sequence"/>
</dbReference>
<dbReference type="PATRIC" id="fig|1605367.3.peg.1878"/>
<reference evidence="5 6" key="1">
    <citation type="submission" date="2015-07" db="EMBL/GenBank/DDBJ databases">
        <title>The draft genome sequence of Leadbetterella sp. JN14-9.</title>
        <authorList>
            <person name="Liu Y."/>
            <person name="Du J."/>
            <person name="Shao Z."/>
        </authorList>
    </citation>
    <scope>NUCLEOTIDE SEQUENCE [LARGE SCALE GENOMIC DNA]</scope>
    <source>
        <strain evidence="5 6">JN14-9</strain>
    </source>
</reference>
<keyword evidence="2" id="KW-0547">Nucleotide-binding</keyword>
<dbReference type="EMBL" id="LGTQ01000005">
    <property type="protein sequence ID" value="KPM49526.1"/>
    <property type="molecule type" value="Genomic_DNA"/>
</dbReference>
<dbReference type="InterPro" id="IPR017871">
    <property type="entry name" value="ABC_transporter-like_CS"/>
</dbReference>
<dbReference type="SUPFAM" id="SSF52540">
    <property type="entry name" value="P-loop containing nucleoside triphosphate hydrolases"/>
    <property type="match status" value="1"/>
</dbReference>